<name>A0AAD5Y5U1_9FUNG</name>
<reference evidence="2" key="1">
    <citation type="submission" date="2020-05" db="EMBL/GenBank/DDBJ databases">
        <title>Phylogenomic resolution of chytrid fungi.</title>
        <authorList>
            <person name="Stajich J.E."/>
            <person name="Amses K."/>
            <person name="Simmons R."/>
            <person name="Seto K."/>
            <person name="Myers J."/>
            <person name="Bonds A."/>
            <person name="Quandt C.A."/>
            <person name="Barry K."/>
            <person name="Liu P."/>
            <person name="Grigoriev I."/>
            <person name="Longcore J.E."/>
            <person name="James T.Y."/>
        </authorList>
    </citation>
    <scope>NUCLEOTIDE SEQUENCE</scope>
    <source>
        <strain evidence="2">PLAUS21</strain>
    </source>
</reference>
<dbReference type="Proteomes" id="UP001210925">
    <property type="component" value="Unassembled WGS sequence"/>
</dbReference>
<feature type="transmembrane region" description="Helical" evidence="1">
    <location>
        <begin position="12"/>
        <end position="27"/>
    </location>
</feature>
<evidence type="ECO:0000256" key="1">
    <source>
        <dbReference type="SAM" id="Phobius"/>
    </source>
</evidence>
<dbReference type="AlphaFoldDB" id="A0AAD5Y5U1"/>
<gene>
    <name evidence="2" type="ORF">HK103_006427</name>
</gene>
<organism evidence="2 3">
    <name type="scientific">Boothiomyces macroporosus</name>
    <dbReference type="NCBI Taxonomy" id="261099"/>
    <lineage>
        <taxon>Eukaryota</taxon>
        <taxon>Fungi</taxon>
        <taxon>Fungi incertae sedis</taxon>
        <taxon>Chytridiomycota</taxon>
        <taxon>Chytridiomycota incertae sedis</taxon>
        <taxon>Chytridiomycetes</taxon>
        <taxon>Rhizophydiales</taxon>
        <taxon>Terramycetaceae</taxon>
        <taxon>Boothiomyces</taxon>
    </lineage>
</organism>
<proteinExistence type="predicted"/>
<keyword evidence="3" id="KW-1185">Reference proteome</keyword>
<accession>A0AAD5Y5U1</accession>
<keyword evidence="1" id="KW-0472">Membrane</keyword>
<keyword evidence="1" id="KW-0812">Transmembrane</keyword>
<dbReference type="GO" id="GO:0005739">
    <property type="term" value="C:mitochondrion"/>
    <property type="evidence" value="ECO:0007669"/>
    <property type="project" value="InterPro"/>
</dbReference>
<dbReference type="EMBL" id="JADGKB010000007">
    <property type="protein sequence ID" value="KAJ3261118.1"/>
    <property type="molecule type" value="Genomic_DNA"/>
</dbReference>
<evidence type="ECO:0000313" key="2">
    <source>
        <dbReference type="EMBL" id="KAJ3261118.1"/>
    </source>
</evidence>
<dbReference type="Pfam" id="PF09803">
    <property type="entry name" value="Pet100"/>
    <property type="match status" value="1"/>
</dbReference>
<evidence type="ECO:0000313" key="3">
    <source>
        <dbReference type="Proteomes" id="UP001210925"/>
    </source>
</evidence>
<comment type="caution">
    <text evidence="2">The sequence shown here is derived from an EMBL/GenBank/DDBJ whole genome shotgun (WGS) entry which is preliminary data.</text>
</comment>
<keyword evidence="1" id="KW-1133">Transmembrane helix</keyword>
<protein>
    <submittedName>
        <fullName evidence="2">Uncharacterized protein</fullName>
    </submittedName>
</protein>
<dbReference type="GO" id="GO:0033617">
    <property type="term" value="P:mitochondrial respiratory chain complex IV assembly"/>
    <property type="evidence" value="ECO:0007669"/>
    <property type="project" value="InterPro"/>
</dbReference>
<dbReference type="InterPro" id="IPR018625">
    <property type="entry name" value="Pet100"/>
</dbReference>
<sequence>MRLKIPVEVTKFGIYIMFPIATLFLFNEPDILSKLPSSLDLVKKDIENERKTLFKIPQTFAEVKEKTELIKEFYKNKE</sequence>